<organism evidence="9 10">
    <name type="scientific">Aedoeadaptatus nemausensis</name>
    <dbReference type="NCBI Taxonomy" id="2582829"/>
    <lineage>
        <taxon>Bacteria</taxon>
        <taxon>Bacillati</taxon>
        <taxon>Bacillota</taxon>
        <taxon>Tissierellia</taxon>
        <taxon>Tissierellales</taxon>
        <taxon>Peptoniphilaceae</taxon>
        <taxon>Aedoeadaptatus</taxon>
    </lineage>
</organism>
<dbReference type="InterPro" id="IPR004484">
    <property type="entry name" value="CbiA/CobB_synth"/>
</dbReference>
<gene>
    <name evidence="9" type="ORF">PEPNEM18_00260</name>
</gene>
<evidence type="ECO:0000256" key="3">
    <source>
        <dbReference type="ARBA" id="ARBA00022741"/>
    </source>
</evidence>
<keyword evidence="5" id="KW-0460">Magnesium</keyword>
<feature type="domain" description="CobQ/CobB/MinD/ParA nucleotide binding" evidence="7">
    <location>
        <begin position="9"/>
        <end position="180"/>
    </location>
</feature>
<dbReference type="EMBL" id="CAIJCS010000014">
    <property type="protein sequence ID" value="CAC9924492.1"/>
    <property type="molecule type" value="Genomic_DNA"/>
</dbReference>
<proteinExistence type="predicted"/>
<protein>
    <submittedName>
        <fullName evidence="9">Cobyrinic acid a,c-diamide synthase</fullName>
    </submittedName>
</protein>
<evidence type="ECO:0000313" key="10">
    <source>
        <dbReference type="Proteomes" id="UP000586454"/>
    </source>
</evidence>
<dbReference type="PANTHER" id="PTHR43873">
    <property type="entry name" value="COBYRINATE A,C-DIAMIDE SYNTHASE"/>
    <property type="match status" value="1"/>
</dbReference>
<dbReference type="InterPro" id="IPR002586">
    <property type="entry name" value="CobQ/CobB/MinD/ParA_Nub-bd_dom"/>
</dbReference>
<evidence type="ECO:0000259" key="7">
    <source>
        <dbReference type="Pfam" id="PF01656"/>
    </source>
</evidence>
<accession>A0A6V6XZ43</accession>
<dbReference type="Gene3D" id="3.40.50.300">
    <property type="entry name" value="P-loop containing nucleotide triphosphate hydrolases"/>
    <property type="match status" value="2"/>
</dbReference>
<keyword evidence="3" id="KW-0547">Nucleotide-binding</keyword>
<dbReference type="Proteomes" id="UP000586454">
    <property type="component" value="Unassembled WGS sequence"/>
</dbReference>
<dbReference type="InterPro" id="IPR011698">
    <property type="entry name" value="GATase_3"/>
</dbReference>
<dbReference type="SUPFAM" id="SSF52317">
    <property type="entry name" value="Class I glutamine amidotransferase-like"/>
    <property type="match status" value="1"/>
</dbReference>
<dbReference type="InterPro" id="IPR027417">
    <property type="entry name" value="P-loop_NTPase"/>
</dbReference>
<evidence type="ECO:0000256" key="6">
    <source>
        <dbReference type="ARBA" id="ARBA00022962"/>
    </source>
</evidence>
<keyword evidence="10" id="KW-1185">Reference proteome</keyword>
<dbReference type="GO" id="GO:0042242">
    <property type="term" value="F:cobyrinic acid a,c-diamide synthase activity"/>
    <property type="evidence" value="ECO:0007669"/>
    <property type="project" value="InterPro"/>
</dbReference>
<sequence length="447" mass="49899">MEFKMKRLMISAASSGAGKTTITMGLIRAFTRRGLNLSTAKIGPDYIDPMYHRALGGDGYNLDSFLMEENYIRSLLSKMEKTDLVLIEGAMGYYDGIYTTTKASCAEMSVLTDTPTILVMSGKGKGASLAAEIKGFLDFDPNRIAGIILNETKPMLASYYEKIIEDYTGLPLLGCIPSVEGRLSSRHLGLLRPEEVEHLRVYADQLADLVEEHVDMEKLLDLADVKPTDAMGREKIDIGKVKVAIARDEAFQFYYRDVLEDFLEAGVEWIPFSPLHDSLPKGISGLYLGGGYPELYKDEISNNAALKEELRDYLSKDHLLIAECGGYMSLLESIDDVSAWDLLPGKAGMTDSLKNFGYHFMESKTDGLLMKAGESVPVHEFHYGQTTVVGEDFTMKKAKRNRERKAGFHGENLYAGFPHLHLSGNHNLRRRILMKLKEATPWQGLSY</sequence>
<keyword evidence="2" id="KW-0436">Ligase</keyword>
<comment type="caution">
    <text evidence="9">The sequence shown here is derived from an EMBL/GenBank/DDBJ whole genome shotgun (WGS) entry which is preliminary data.</text>
</comment>
<evidence type="ECO:0000256" key="4">
    <source>
        <dbReference type="ARBA" id="ARBA00022840"/>
    </source>
</evidence>
<dbReference type="NCBIfam" id="NF002204">
    <property type="entry name" value="PRK01077.1"/>
    <property type="match status" value="1"/>
</dbReference>
<dbReference type="GO" id="GO:0005524">
    <property type="term" value="F:ATP binding"/>
    <property type="evidence" value="ECO:0007669"/>
    <property type="project" value="UniProtKB-KW"/>
</dbReference>
<comment type="cofactor">
    <cofactor evidence="1">
        <name>Mg(2+)</name>
        <dbReference type="ChEBI" id="CHEBI:18420"/>
    </cofactor>
</comment>
<dbReference type="PANTHER" id="PTHR43873:SF1">
    <property type="entry name" value="COBYRINATE A,C-DIAMIDE SYNTHASE"/>
    <property type="match status" value="1"/>
</dbReference>
<name>A0A6V6XZ43_9FIRM</name>
<evidence type="ECO:0000259" key="8">
    <source>
        <dbReference type="Pfam" id="PF07685"/>
    </source>
</evidence>
<dbReference type="PROSITE" id="PS51274">
    <property type="entry name" value="GATASE_COBBQ"/>
    <property type="match status" value="1"/>
</dbReference>
<evidence type="ECO:0000256" key="5">
    <source>
        <dbReference type="ARBA" id="ARBA00022842"/>
    </source>
</evidence>
<reference evidence="9 10" key="1">
    <citation type="submission" date="2020-06" db="EMBL/GenBank/DDBJ databases">
        <authorList>
            <person name="Criscuolo A."/>
        </authorList>
    </citation>
    <scope>NUCLEOTIDE SEQUENCE [LARGE SCALE GENOMIC DNA]</scope>
    <source>
        <strain evidence="9">1804121828</strain>
    </source>
</reference>
<keyword evidence="6" id="KW-0315">Glutamine amidotransferase</keyword>
<evidence type="ECO:0000256" key="2">
    <source>
        <dbReference type="ARBA" id="ARBA00022598"/>
    </source>
</evidence>
<dbReference type="NCBIfam" id="TIGR00379">
    <property type="entry name" value="cobB"/>
    <property type="match status" value="1"/>
</dbReference>
<dbReference type="SUPFAM" id="SSF52540">
    <property type="entry name" value="P-loop containing nucleoside triphosphate hydrolases"/>
    <property type="match status" value="1"/>
</dbReference>
<keyword evidence="4" id="KW-0067">ATP-binding</keyword>
<evidence type="ECO:0000313" key="9">
    <source>
        <dbReference type="EMBL" id="CAC9924492.1"/>
    </source>
</evidence>
<dbReference type="Pfam" id="PF07685">
    <property type="entry name" value="GATase_3"/>
    <property type="match status" value="1"/>
</dbReference>
<feature type="domain" description="CobB/CobQ-like glutamine amidotransferase" evidence="8">
    <location>
        <begin position="242"/>
        <end position="424"/>
    </location>
</feature>
<evidence type="ECO:0000256" key="1">
    <source>
        <dbReference type="ARBA" id="ARBA00001946"/>
    </source>
</evidence>
<dbReference type="AlphaFoldDB" id="A0A6V6XZ43"/>
<dbReference type="Pfam" id="PF01656">
    <property type="entry name" value="CbiA"/>
    <property type="match status" value="1"/>
</dbReference>
<dbReference type="InterPro" id="IPR029062">
    <property type="entry name" value="Class_I_gatase-like"/>
</dbReference>